<feature type="compositionally biased region" description="Polar residues" evidence="1">
    <location>
        <begin position="104"/>
        <end position="116"/>
    </location>
</feature>
<dbReference type="AlphaFoldDB" id="A0A8I6SRG8"/>
<keyword evidence="3" id="KW-1185">Reference proteome</keyword>
<feature type="compositionally biased region" description="Polar residues" evidence="1">
    <location>
        <begin position="232"/>
        <end position="242"/>
    </location>
</feature>
<feature type="compositionally biased region" description="Basic and acidic residues" evidence="1">
    <location>
        <begin position="205"/>
        <end position="230"/>
    </location>
</feature>
<sequence>MSEIETDIYEDLPEFRYGDKFDELQSLVNTLIEKNDTLYARLLQASKEKEEFEEKCNALSLNISILLKTAQSEISRKDRIIKNLRQELDETNKRLKNGGRAFTMHNNKSSQITNRDSLQRKSRDPKEPVNARLSSELDEREKKFVSNIRDPNFSPFNDTYSLEKSTKSLEEKRTSRGYNVKESQENMITKQETNQKSAISQMENEVCRKGLTRDNEKSKLERKEDEDKRNGKSNSPTIQDTSNKLKDFIANSVNNQDAQVKDNISSLKNTEQPNEFVQTKDNKNVETKITNTLDKCILNKDFPVPTFQKQPFKTLFSERMAKRNEQLASLEASKINDAVAPTKVQEVKNPEKTDVDKITPKRSEEMDKNTEMSKRVTAKRTRCTFNPISNNCSINSDMPPSRIMTRSQASLQPPQKKVKVQPTIKRKCKKENKCSDSMLLNIFGSPVKWVDSSLSEDEEVAKIDLSSPTVYEDSCSAQIENSQFTEKTNTVVALNSENEVTLEISKKDEAIVIVDKDKRPFQDLSKHETKSLFSPEKSGFNPSLQSASSSLPPLVFEPCKPSPPVNPKYEDTFMGQFEDTTQFITALTKVENKISPLNTPCKLNESKVPLVKISPLTIDQPTTENKGKEKNPDKPVNVLKPRKTPRVVTKPISSKTINTTFSLKDSFVSEQEKKVMNLKNTEYEKVLQVFGSSRGSEMSKAPLEKMKWVLKPLKLEQKITIRRESLNMDSRDNPGNKNQKVVNLKNTENEKLLQVFGSSKGPESKAPNDMSNNLIETHKPEKVPGISDLTNKSPNEKMKLQEKNLMKVINKQETRLYHSTILLPTLPNSENPDIRKCKGKNQKVPEAKKTQSPPKNCDNSLKQGCIDSSKLDAKTTLDHGAKSEESRVHNKTVYAEKAESLAMPKTENLEGSLNKKSPVIRIRNNRKIHWSNVDNPGKLIITRCRPINFSMSKFLPASYVFFLF</sequence>
<dbReference type="GeneID" id="106667544"/>
<dbReference type="EnsemblMetazoa" id="XM_024227979.1">
    <property type="protein sequence ID" value="XP_024083747.1"/>
    <property type="gene ID" value="LOC106667544"/>
</dbReference>
<feature type="compositionally biased region" description="Basic and acidic residues" evidence="1">
    <location>
        <begin position="164"/>
        <end position="174"/>
    </location>
</feature>
<evidence type="ECO:0000256" key="1">
    <source>
        <dbReference type="SAM" id="MobiDB-lite"/>
    </source>
</evidence>
<dbReference type="KEGG" id="clec:106667544"/>
<dbReference type="RefSeq" id="XP_024083747.1">
    <property type="nucleotide sequence ID" value="XM_024227979.1"/>
</dbReference>
<dbReference type="OrthoDB" id="1938039at2759"/>
<proteinExistence type="predicted"/>
<feature type="compositionally biased region" description="Polar residues" evidence="1">
    <location>
        <begin position="850"/>
        <end position="861"/>
    </location>
</feature>
<accession>A0A8I6SRG8</accession>
<feature type="region of interest" description="Disordered" evidence="1">
    <location>
        <begin position="832"/>
        <end position="861"/>
    </location>
</feature>
<protein>
    <submittedName>
        <fullName evidence="2">Uncharacterized protein</fullName>
    </submittedName>
</protein>
<feature type="compositionally biased region" description="Polar residues" evidence="1">
    <location>
        <begin position="154"/>
        <end position="163"/>
    </location>
</feature>
<organism evidence="2 3">
    <name type="scientific">Cimex lectularius</name>
    <name type="common">Bed bug</name>
    <name type="synonym">Acanthia lectularia</name>
    <dbReference type="NCBI Taxonomy" id="79782"/>
    <lineage>
        <taxon>Eukaryota</taxon>
        <taxon>Metazoa</taxon>
        <taxon>Ecdysozoa</taxon>
        <taxon>Arthropoda</taxon>
        <taxon>Hexapoda</taxon>
        <taxon>Insecta</taxon>
        <taxon>Pterygota</taxon>
        <taxon>Neoptera</taxon>
        <taxon>Paraneoptera</taxon>
        <taxon>Hemiptera</taxon>
        <taxon>Heteroptera</taxon>
        <taxon>Panheteroptera</taxon>
        <taxon>Cimicomorpha</taxon>
        <taxon>Cimicidae</taxon>
        <taxon>Cimex</taxon>
    </lineage>
</organism>
<feature type="compositionally biased region" description="Basic and acidic residues" evidence="1">
    <location>
        <begin position="117"/>
        <end position="144"/>
    </location>
</feature>
<feature type="region of interest" description="Disordered" evidence="1">
    <location>
        <begin position="97"/>
        <end position="243"/>
    </location>
</feature>
<name>A0A8I6SRG8_CIMLE</name>
<dbReference type="Proteomes" id="UP000494040">
    <property type="component" value="Unassembled WGS sequence"/>
</dbReference>
<reference evidence="2" key="1">
    <citation type="submission" date="2022-01" db="UniProtKB">
        <authorList>
            <consortium name="EnsemblMetazoa"/>
        </authorList>
    </citation>
    <scope>IDENTIFICATION</scope>
</reference>
<evidence type="ECO:0000313" key="3">
    <source>
        <dbReference type="Proteomes" id="UP000494040"/>
    </source>
</evidence>
<feature type="compositionally biased region" description="Polar residues" evidence="1">
    <location>
        <begin position="185"/>
        <end position="203"/>
    </location>
</feature>
<evidence type="ECO:0000313" key="2">
    <source>
        <dbReference type="EnsemblMetazoa" id="XP_024083747.1"/>
    </source>
</evidence>